<keyword evidence="6" id="KW-0418">Kinase</keyword>
<dbReference type="SUPFAM" id="SSF55874">
    <property type="entry name" value="ATPase domain of HSP90 chaperone/DNA topoisomerase II/histidine kinase"/>
    <property type="match status" value="1"/>
</dbReference>
<dbReference type="eggNOG" id="COG4585">
    <property type="taxonomic scope" value="Bacteria"/>
</dbReference>
<organism evidence="10 11">
    <name type="scientific">Deinococcus peraridilitoris (strain DSM 19664 / LMG 22246 / CIP 109416 / KR-200)</name>
    <dbReference type="NCBI Taxonomy" id="937777"/>
    <lineage>
        <taxon>Bacteria</taxon>
        <taxon>Thermotogati</taxon>
        <taxon>Deinococcota</taxon>
        <taxon>Deinococci</taxon>
        <taxon>Deinococcales</taxon>
        <taxon>Deinococcaceae</taxon>
        <taxon>Deinococcus</taxon>
    </lineage>
</organism>
<dbReference type="EC" id="2.7.13.3" evidence="2"/>
<dbReference type="Gene3D" id="1.20.5.1930">
    <property type="match status" value="1"/>
</dbReference>
<dbReference type="NCBIfam" id="TIGR00229">
    <property type="entry name" value="sensory_box"/>
    <property type="match status" value="1"/>
</dbReference>
<dbReference type="GO" id="GO:0000155">
    <property type="term" value="F:phosphorelay sensor kinase activity"/>
    <property type="evidence" value="ECO:0007669"/>
    <property type="project" value="InterPro"/>
</dbReference>
<reference evidence="11" key="1">
    <citation type="submission" date="2012-03" db="EMBL/GenBank/DDBJ databases">
        <title>Complete sequence of chromosome of Deinococcus peraridilitoris DSM 19664.</title>
        <authorList>
            <person name="Lucas S."/>
            <person name="Copeland A."/>
            <person name="Lapidus A."/>
            <person name="Glavina del Rio T."/>
            <person name="Dalin E."/>
            <person name="Tice H."/>
            <person name="Bruce D."/>
            <person name="Goodwin L."/>
            <person name="Pitluck S."/>
            <person name="Peters L."/>
            <person name="Mikhailova N."/>
            <person name="Lu M."/>
            <person name="Kyrpides N."/>
            <person name="Mavromatis K."/>
            <person name="Ivanova N."/>
            <person name="Brettin T."/>
            <person name="Detter J.C."/>
            <person name="Han C."/>
            <person name="Larimer F."/>
            <person name="Land M."/>
            <person name="Hauser L."/>
            <person name="Markowitz V."/>
            <person name="Cheng J.-F."/>
            <person name="Hugenholtz P."/>
            <person name="Woyke T."/>
            <person name="Wu D."/>
            <person name="Pukall R."/>
            <person name="Steenblock K."/>
            <person name="Brambilla E."/>
            <person name="Klenk H.-P."/>
            <person name="Eisen J.A."/>
        </authorList>
    </citation>
    <scope>NUCLEOTIDE SEQUENCE [LARGE SCALE GENOMIC DNA]</scope>
    <source>
        <strain evidence="11">DSM 19664 / LMG 22246 / CIP 109416 / KR-200</strain>
    </source>
</reference>
<dbReference type="InterPro" id="IPR003594">
    <property type="entry name" value="HATPase_dom"/>
</dbReference>
<comment type="catalytic activity">
    <reaction evidence="1">
        <text>ATP + protein L-histidine = ADP + protein N-phospho-L-histidine.</text>
        <dbReference type="EC" id="2.7.13.3"/>
    </reaction>
</comment>
<feature type="domain" description="PAS" evidence="9">
    <location>
        <begin position="621"/>
        <end position="657"/>
    </location>
</feature>
<dbReference type="GO" id="GO:0005524">
    <property type="term" value="F:ATP binding"/>
    <property type="evidence" value="ECO:0007669"/>
    <property type="project" value="UniProtKB-KW"/>
</dbReference>
<dbReference type="Gene3D" id="3.30.565.10">
    <property type="entry name" value="Histidine kinase-like ATPase, C-terminal domain"/>
    <property type="match status" value="1"/>
</dbReference>
<dbReference type="InterPro" id="IPR013656">
    <property type="entry name" value="PAS_4"/>
</dbReference>
<proteinExistence type="predicted"/>
<keyword evidence="7" id="KW-0067">ATP-binding</keyword>
<dbReference type="InterPro" id="IPR035965">
    <property type="entry name" value="PAS-like_dom_sf"/>
</dbReference>
<keyword evidence="8" id="KW-0902">Two-component regulatory system</keyword>
<dbReference type="Pfam" id="PF13185">
    <property type="entry name" value="GAF_2"/>
    <property type="match status" value="2"/>
</dbReference>
<dbReference type="PROSITE" id="PS50112">
    <property type="entry name" value="PAS"/>
    <property type="match status" value="1"/>
</dbReference>
<evidence type="ECO:0000256" key="2">
    <source>
        <dbReference type="ARBA" id="ARBA00012438"/>
    </source>
</evidence>
<dbReference type="Proteomes" id="UP000010467">
    <property type="component" value="Chromosome"/>
</dbReference>
<evidence type="ECO:0000256" key="8">
    <source>
        <dbReference type="ARBA" id="ARBA00023012"/>
    </source>
</evidence>
<evidence type="ECO:0000256" key="7">
    <source>
        <dbReference type="ARBA" id="ARBA00022840"/>
    </source>
</evidence>
<dbReference type="SUPFAM" id="SSF55785">
    <property type="entry name" value="PYP-like sensor domain (PAS domain)"/>
    <property type="match status" value="1"/>
</dbReference>
<dbReference type="EMBL" id="CP003382">
    <property type="protein sequence ID" value="AFZ68704.1"/>
    <property type="molecule type" value="Genomic_DNA"/>
</dbReference>
<dbReference type="PANTHER" id="PTHR24421:SF10">
    <property type="entry name" value="NITRATE_NITRITE SENSOR PROTEIN NARQ"/>
    <property type="match status" value="1"/>
</dbReference>
<dbReference type="GO" id="GO:0046983">
    <property type="term" value="F:protein dimerization activity"/>
    <property type="evidence" value="ECO:0007669"/>
    <property type="project" value="InterPro"/>
</dbReference>
<keyword evidence="11" id="KW-1185">Reference proteome</keyword>
<dbReference type="Pfam" id="PF13492">
    <property type="entry name" value="GAF_3"/>
    <property type="match status" value="1"/>
</dbReference>
<gene>
    <name evidence="10" type="ordered locus">Deipe_3262</name>
</gene>
<dbReference type="SMART" id="SM00065">
    <property type="entry name" value="GAF"/>
    <property type="match status" value="3"/>
</dbReference>
<protein>
    <recommendedName>
        <fullName evidence="2">histidine kinase</fullName>
        <ecNumber evidence="2">2.7.13.3</ecNumber>
    </recommendedName>
</protein>
<dbReference type="InterPro" id="IPR003018">
    <property type="entry name" value="GAF"/>
</dbReference>
<evidence type="ECO:0000256" key="6">
    <source>
        <dbReference type="ARBA" id="ARBA00022777"/>
    </source>
</evidence>
<sequence>MTTEAKSLRPGEWARALASVPTANAFAVQLCRLALNFARGHGARVSLVRDAALVTLAEEGRGLALLREDLAARARVGEVCCEDNVCALPLGCGVLEMFGADQDALSELTPWLPILGLALEGMLARDARRGRGRTAEVVENLVRRLGGSLDLGEVLTATAESAARALTFERAFVGLFSMVGDSTAQTGEVFTFGFEGAFERGITVGPMSFDRLVRRGEPILYDRARDEHSPLAAGLSYLAPERCLLVPLAARGRPLGVLYVDTQRPGAPLGEDDVWLALALAEQAALAIDNARLYEEESRKRRSAEVLREVGSALSGSLKLADTLEKLLYHARTLFHASACAVYELQSDGRTLCIRSALGLSSEYVLRAQSKVGVGVVGRAVERGARVGVHDVVEERSEAGSRYTRQLLATGRYPFRGVLGLPLASRGKPFGGLALFFEGPLDLDENDLSLADVLAAQASLAIENARLYEEEVRRERESGVLLHLSRLLGSGRTDGALDEAAERAVLALNAERGLILLLDERGEEAELGRYHLNVPLREAMRLLPQLGRGPRRITRRGALQGANSALIVPIRSGSNVFGLLYADSLREEAPSDRVLQLSRAITDQIALTVGQERLLGALEREEARYRLLAEGVHDLILACDAAGKVSYANPATRRLLGELAGRSLRDLLSEEWRAVFERAWRDCLGAPERGVTCEVEVTGLPGGLRLEVRLSAVVREREVLGVLLVARDLSEQHRLAEEITRRGQALEAASARQLELRSYLSLFTQAQEEERRRISRELHDDTAQVLVAIGRRLDRLVKELAGESRGKAEDVRADLNAAIESVRRFARNLRPSVLDDLGLLPALEWIAQQARTPTRLEVQGSERRLPSGIELTVFRLVQEALTNVDKHAQANSAAVRVQFQPHGVDISVYDDGQGFQVPGDGDGDPLDRVGELASRGHLGLMGLRERVELAGGSLTVTSEPGRGSVLQFLLPG</sequence>
<keyword evidence="5" id="KW-0547">Nucleotide-binding</keyword>
<dbReference type="PATRIC" id="fig|937777.3.peg.3278"/>
<evidence type="ECO:0000256" key="1">
    <source>
        <dbReference type="ARBA" id="ARBA00000085"/>
    </source>
</evidence>
<dbReference type="InterPro" id="IPR029016">
    <property type="entry name" value="GAF-like_dom_sf"/>
</dbReference>
<evidence type="ECO:0000256" key="4">
    <source>
        <dbReference type="ARBA" id="ARBA00022679"/>
    </source>
</evidence>
<evidence type="ECO:0000256" key="5">
    <source>
        <dbReference type="ARBA" id="ARBA00022741"/>
    </source>
</evidence>
<dbReference type="InterPro" id="IPR000014">
    <property type="entry name" value="PAS"/>
</dbReference>
<evidence type="ECO:0000259" key="9">
    <source>
        <dbReference type="PROSITE" id="PS50112"/>
    </source>
</evidence>
<accession>L0A5J1</accession>
<dbReference type="Gene3D" id="3.30.450.40">
    <property type="match status" value="3"/>
</dbReference>
<dbReference type="PANTHER" id="PTHR24421">
    <property type="entry name" value="NITRATE/NITRITE SENSOR PROTEIN NARX-RELATED"/>
    <property type="match status" value="1"/>
</dbReference>
<dbReference type="Gene3D" id="3.30.450.20">
    <property type="entry name" value="PAS domain"/>
    <property type="match status" value="1"/>
</dbReference>
<dbReference type="RefSeq" id="WP_015237002.1">
    <property type="nucleotide sequence ID" value="NC_019793.1"/>
</dbReference>
<dbReference type="InterPro" id="IPR050482">
    <property type="entry name" value="Sensor_HK_TwoCompSys"/>
</dbReference>
<dbReference type="OrthoDB" id="9781904at2"/>
<evidence type="ECO:0000313" key="10">
    <source>
        <dbReference type="EMBL" id="AFZ68704.1"/>
    </source>
</evidence>
<dbReference type="SUPFAM" id="SSF55781">
    <property type="entry name" value="GAF domain-like"/>
    <property type="match status" value="3"/>
</dbReference>
<dbReference type="CDD" id="cd16917">
    <property type="entry name" value="HATPase_UhpB-NarQ-NarX-like"/>
    <property type="match status" value="1"/>
</dbReference>
<dbReference type="STRING" id="937777.Deipe_3262"/>
<dbReference type="KEGG" id="dpd:Deipe_3262"/>
<dbReference type="HOGENOM" id="CLU_308307_0_0_0"/>
<dbReference type="CDD" id="cd00130">
    <property type="entry name" value="PAS"/>
    <property type="match status" value="1"/>
</dbReference>
<keyword evidence="3" id="KW-0597">Phosphoprotein</keyword>
<dbReference type="SMART" id="SM00091">
    <property type="entry name" value="PAS"/>
    <property type="match status" value="1"/>
</dbReference>
<keyword evidence="4" id="KW-0808">Transferase</keyword>
<dbReference type="Pfam" id="PF02518">
    <property type="entry name" value="HATPase_c"/>
    <property type="match status" value="1"/>
</dbReference>
<dbReference type="Pfam" id="PF08448">
    <property type="entry name" value="PAS_4"/>
    <property type="match status" value="1"/>
</dbReference>
<evidence type="ECO:0000313" key="11">
    <source>
        <dbReference type="Proteomes" id="UP000010467"/>
    </source>
</evidence>
<dbReference type="InterPro" id="IPR036890">
    <property type="entry name" value="HATPase_C_sf"/>
</dbReference>
<evidence type="ECO:0000256" key="3">
    <source>
        <dbReference type="ARBA" id="ARBA00022553"/>
    </source>
</evidence>
<name>L0A5J1_DEIPD</name>
<dbReference type="GO" id="GO:0016020">
    <property type="term" value="C:membrane"/>
    <property type="evidence" value="ECO:0007669"/>
    <property type="project" value="InterPro"/>
</dbReference>
<dbReference type="Pfam" id="PF07730">
    <property type="entry name" value="HisKA_3"/>
    <property type="match status" value="1"/>
</dbReference>
<dbReference type="AlphaFoldDB" id="L0A5J1"/>
<dbReference type="InterPro" id="IPR011712">
    <property type="entry name" value="Sig_transdc_His_kin_sub3_dim/P"/>
</dbReference>